<proteinExistence type="predicted"/>
<comment type="caution">
    <text evidence="2">The sequence shown here is derived from an EMBL/GenBank/DDBJ whole genome shotgun (WGS) entry which is preliminary data.</text>
</comment>
<dbReference type="EMBL" id="LKAJ02000001">
    <property type="protein sequence ID" value="MCS5710219.1"/>
    <property type="molecule type" value="Genomic_DNA"/>
</dbReference>
<name>A0A0Q9YSC8_9GAMM</name>
<dbReference type="RefSeq" id="WP_075066958.1">
    <property type="nucleotide sequence ID" value="NZ_LKAJ02000001.1"/>
</dbReference>
<reference evidence="2" key="1">
    <citation type="submission" date="2015-09" db="EMBL/GenBank/DDBJ databases">
        <title>Draft Genome Sequences of Two Novel Amoeba-resistant Intranuclear Bacteria, Candidatus Berkiella cookevillensis and Candidatus Berkiella aquae.</title>
        <authorList>
            <person name="Mehari Y.T."/>
            <person name="Arivett B.A."/>
            <person name="Farone A.L."/>
            <person name="Gunderson J.H."/>
            <person name="Farone M.B."/>
        </authorList>
    </citation>
    <scope>NUCLEOTIDE SEQUENCE [LARGE SCALE GENOMIC DNA]</scope>
    <source>
        <strain evidence="2">HT99</strain>
    </source>
</reference>
<evidence type="ECO:0000313" key="4">
    <source>
        <dbReference type="Proteomes" id="UP000051497"/>
    </source>
</evidence>
<protein>
    <submittedName>
        <fullName evidence="3">Phasin family protein</fullName>
    </submittedName>
    <submittedName>
        <fullName evidence="2">Phasin protein</fullName>
    </submittedName>
</protein>
<reference evidence="3" key="3">
    <citation type="submission" date="2021-06" db="EMBL/GenBank/DDBJ databases">
        <title>Genomic Description and Analysis of Intracellular Bacteria, Candidatus Berkiella cookevillensis and Candidatus Berkiella aquae.</title>
        <authorList>
            <person name="Kidane D.T."/>
            <person name="Mehari Y.T."/>
            <person name="Rice F.C."/>
            <person name="Arivett B.A."/>
            <person name="Farone A.L."/>
            <person name="Berk S.G."/>
            <person name="Farone M.B."/>
        </authorList>
    </citation>
    <scope>NUCLEOTIDE SEQUENCE</scope>
    <source>
        <strain evidence="3">HT99</strain>
    </source>
</reference>
<keyword evidence="4" id="KW-1185">Reference proteome</keyword>
<organism evidence="2">
    <name type="scientific">Candidatus Berkiella aquae</name>
    <dbReference type="NCBI Taxonomy" id="295108"/>
    <lineage>
        <taxon>Bacteria</taxon>
        <taxon>Pseudomonadati</taxon>
        <taxon>Pseudomonadota</taxon>
        <taxon>Gammaproteobacteria</taxon>
        <taxon>Candidatus Berkiellales</taxon>
        <taxon>Candidatus Berkiellaceae</taxon>
        <taxon>Candidatus Berkiella</taxon>
    </lineage>
</organism>
<accession>A0A0Q9YSC8</accession>
<evidence type="ECO:0000259" key="1">
    <source>
        <dbReference type="Pfam" id="PF09361"/>
    </source>
</evidence>
<sequence length="112" mass="12870">MMNSIYEQWRAFASSPSNEPLMSFHHLTTHLGSEIVRRQMNIMNDLMQCSAEQMHQLSHAKGMDEIVATHTRFIAKSSPKLMGHAQDTLDCFLDGATQYRKLLENTFVKRAQ</sequence>
<dbReference type="EMBL" id="LKAJ01000010">
    <property type="protein sequence ID" value="KRG20610.1"/>
    <property type="molecule type" value="Genomic_DNA"/>
</dbReference>
<dbReference type="Proteomes" id="UP000051497">
    <property type="component" value="Unassembled WGS sequence"/>
</dbReference>
<evidence type="ECO:0000313" key="3">
    <source>
        <dbReference type="EMBL" id="MCS5710219.1"/>
    </source>
</evidence>
<feature type="domain" description="Phasin" evidence="1">
    <location>
        <begin position="33"/>
        <end position="105"/>
    </location>
</feature>
<gene>
    <name evidence="3" type="ORF">HT99x_002125</name>
    <name evidence="2" type="ORF">HT99x_02342</name>
</gene>
<evidence type="ECO:0000313" key="2">
    <source>
        <dbReference type="EMBL" id="KRG20610.1"/>
    </source>
</evidence>
<reference evidence="3" key="2">
    <citation type="journal article" date="2016" name="Genome Announc.">
        <title>Draft Genome Sequences of Two Novel Amoeba-Resistant Intranuclear Bacteria, 'Candidatus Berkiella cookevillensis' and 'Candidatus Berkiella aquae'.</title>
        <authorList>
            <person name="Mehari Y.T."/>
            <person name="Arivett B.A."/>
            <person name="Farone A.L."/>
            <person name="Gunderson J.H."/>
            <person name="Farone M.B."/>
        </authorList>
    </citation>
    <scope>NUCLEOTIDE SEQUENCE</scope>
    <source>
        <strain evidence="3">HT99</strain>
    </source>
</reference>
<dbReference type="AlphaFoldDB" id="A0A0Q9YSC8"/>
<dbReference type="STRING" id="295108.HT99x_02342"/>
<dbReference type="Pfam" id="PF09361">
    <property type="entry name" value="Phasin_2"/>
    <property type="match status" value="1"/>
</dbReference>
<dbReference type="InterPro" id="IPR018968">
    <property type="entry name" value="Phasin"/>
</dbReference>